<name>A0AA38SQR1_9ASTR</name>
<dbReference type="SUPFAM" id="SSF90229">
    <property type="entry name" value="CCCH zinc finger"/>
    <property type="match status" value="1"/>
</dbReference>
<feature type="zinc finger region" description="C3H1-type" evidence="4">
    <location>
        <begin position="89"/>
        <end position="117"/>
    </location>
</feature>
<dbReference type="InterPro" id="IPR000571">
    <property type="entry name" value="Znf_CCCH"/>
</dbReference>
<protein>
    <recommendedName>
        <fullName evidence="6">C3H1-type domain-containing protein</fullName>
    </recommendedName>
</protein>
<dbReference type="InterPro" id="IPR039971">
    <property type="entry name" value="CWC24-like"/>
</dbReference>
<sequence>MAENPQEEQHNTEKVCNFWKPIFIKPSKNQKKRKGSDDEDIKKRVIKQADEKQKGNDDGKSVGSSKTAGGIRGPSRPPSNYIRASIRFDYQPDICKDYKNTGYCGYGDACKFLHDRGDYKPGWKIEKEWAEVDKARKKRYRH</sequence>
<dbReference type="SMART" id="SM00356">
    <property type="entry name" value="ZnF_C3H1"/>
    <property type="match status" value="1"/>
</dbReference>
<dbReference type="AlphaFoldDB" id="A0AA38SQR1"/>
<organism evidence="7 8">
    <name type="scientific">Centaurea solstitialis</name>
    <name type="common">yellow star-thistle</name>
    <dbReference type="NCBI Taxonomy" id="347529"/>
    <lineage>
        <taxon>Eukaryota</taxon>
        <taxon>Viridiplantae</taxon>
        <taxon>Streptophyta</taxon>
        <taxon>Embryophyta</taxon>
        <taxon>Tracheophyta</taxon>
        <taxon>Spermatophyta</taxon>
        <taxon>Magnoliopsida</taxon>
        <taxon>eudicotyledons</taxon>
        <taxon>Gunneridae</taxon>
        <taxon>Pentapetalae</taxon>
        <taxon>asterids</taxon>
        <taxon>campanulids</taxon>
        <taxon>Asterales</taxon>
        <taxon>Asteraceae</taxon>
        <taxon>Carduoideae</taxon>
        <taxon>Cardueae</taxon>
        <taxon>Centaureinae</taxon>
        <taxon>Centaurea</taxon>
    </lineage>
</organism>
<proteinExistence type="predicted"/>
<feature type="compositionally biased region" description="Basic and acidic residues" evidence="5">
    <location>
        <begin position="40"/>
        <end position="60"/>
    </location>
</feature>
<dbReference type="PROSITE" id="PS50103">
    <property type="entry name" value="ZF_C3H1"/>
    <property type="match status" value="1"/>
</dbReference>
<keyword evidence="1 4" id="KW-0479">Metal-binding</keyword>
<feature type="region of interest" description="Disordered" evidence="5">
    <location>
        <begin position="26"/>
        <end position="81"/>
    </location>
</feature>
<evidence type="ECO:0000256" key="4">
    <source>
        <dbReference type="PROSITE-ProRule" id="PRU00723"/>
    </source>
</evidence>
<dbReference type="GO" id="GO:0034247">
    <property type="term" value="P:snoRNA splicing"/>
    <property type="evidence" value="ECO:0007669"/>
    <property type="project" value="TreeGrafter"/>
</dbReference>
<dbReference type="Proteomes" id="UP001172457">
    <property type="component" value="Chromosome 7"/>
</dbReference>
<evidence type="ECO:0000313" key="7">
    <source>
        <dbReference type="EMBL" id="KAJ9540625.1"/>
    </source>
</evidence>
<keyword evidence="8" id="KW-1185">Reference proteome</keyword>
<dbReference type="GO" id="GO:0008270">
    <property type="term" value="F:zinc ion binding"/>
    <property type="evidence" value="ECO:0007669"/>
    <property type="project" value="UniProtKB-KW"/>
</dbReference>
<evidence type="ECO:0000256" key="2">
    <source>
        <dbReference type="ARBA" id="ARBA00022771"/>
    </source>
</evidence>
<keyword evidence="2 4" id="KW-0863">Zinc-finger</keyword>
<keyword evidence="3 4" id="KW-0862">Zinc</keyword>
<gene>
    <name evidence="7" type="ORF">OSB04_027131</name>
</gene>
<dbReference type="GO" id="GO:0005684">
    <property type="term" value="C:U2-type spliceosomal complex"/>
    <property type="evidence" value="ECO:0007669"/>
    <property type="project" value="TreeGrafter"/>
</dbReference>
<dbReference type="Pfam" id="PF00642">
    <property type="entry name" value="zf-CCCH"/>
    <property type="match status" value="1"/>
</dbReference>
<dbReference type="PANTHER" id="PTHR12930">
    <property type="entry name" value="ZINC FINGER PROTEIN 183"/>
    <property type="match status" value="1"/>
</dbReference>
<evidence type="ECO:0000256" key="5">
    <source>
        <dbReference type="SAM" id="MobiDB-lite"/>
    </source>
</evidence>
<comment type="caution">
    <text evidence="7">The sequence shown here is derived from an EMBL/GenBank/DDBJ whole genome shotgun (WGS) entry which is preliminary data.</text>
</comment>
<evidence type="ECO:0000259" key="6">
    <source>
        <dbReference type="PROSITE" id="PS50103"/>
    </source>
</evidence>
<dbReference type="Gene3D" id="4.10.1000.10">
    <property type="entry name" value="Zinc finger, CCCH-type"/>
    <property type="match status" value="1"/>
</dbReference>
<dbReference type="PANTHER" id="PTHR12930:SF0">
    <property type="entry name" value="RING FINGER PROTEIN 113B"/>
    <property type="match status" value="1"/>
</dbReference>
<dbReference type="EMBL" id="JARYMX010000007">
    <property type="protein sequence ID" value="KAJ9540625.1"/>
    <property type="molecule type" value="Genomic_DNA"/>
</dbReference>
<evidence type="ECO:0000256" key="1">
    <source>
        <dbReference type="ARBA" id="ARBA00022723"/>
    </source>
</evidence>
<reference evidence="7" key="1">
    <citation type="submission" date="2023-03" db="EMBL/GenBank/DDBJ databases">
        <title>Chromosome-scale reference genome and RAD-based genetic map of yellow starthistle (Centaurea solstitialis) reveal putative structural variation and QTLs associated with invader traits.</title>
        <authorList>
            <person name="Reatini B."/>
            <person name="Cang F.A."/>
            <person name="Jiang Q."/>
            <person name="Mckibben M.T.W."/>
            <person name="Barker M.S."/>
            <person name="Rieseberg L.H."/>
            <person name="Dlugosch K.M."/>
        </authorList>
    </citation>
    <scope>NUCLEOTIDE SEQUENCE</scope>
    <source>
        <strain evidence="7">CAN-66</strain>
        <tissue evidence="7">Leaf</tissue>
    </source>
</reference>
<dbReference type="InterPro" id="IPR036855">
    <property type="entry name" value="Znf_CCCH_sf"/>
</dbReference>
<feature type="domain" description="C3H1-type" evidence="6">
    <location>
        <begin position="89"/>
        <end position="117"/>
    </location>
</feature>
<accession>A0AA38SQR1</accession>
<evidence type="ECO:0000256" key="3">
    <source>
        <dbReference type="ARBA" id="ARBA00022833"/>
    </source>
</evidence>
<evidence type="ECO:0000313" key="8">
    <source>
        <dbReference type="Proteomes" id="UP001172457"/>
    </source>
</evidence>